<organism evidence="6 7">
    <name type="scientific">Pseudoalteromonas denitrificans DSM 6059</name>
    <dbReference type="NCBI Taxonomy" id="1123010"/>
    <lineage>
        <taxon>Bacteria</taxon>
        <taxon>Pseudomonadati</taxon>
        <taxon>Pseudomonadota</taxon>
        <taxon>Gammaproteobacteria</taxon>
        <taxon>Alteromonadales</taxon>
        <taxon>Pseudoalteromonadaceae</taxon>
        <taxon>Pseudoalteromonas</taxon>
    </lineage>
</organism>
<gene>
    <name evidence="6" type="ORF">SAMN02745724_04064</name>
</gene>
<evidence type="ECO:0000256" key="3">
    <source>
        <dbReference type="ARBA" id="ARBA00023125"/>
    </source>
</evidence>
<name>A0A1I1QZL5_9GAMM</name>
<dbReference type="Proteomes" id="UP000198862">
    <property type="component" value="Unassembled WGS sequence"/>
</dbReference>
<dbReference type="Pfam" id="PF00126">
    <property type="entry name" value="HTH_1"/>
    <property type="match status" value="1"/>
</dbReference>
<dbReference type="RefSeq" id="WP_091988972.1">
    <property type="nucleotide sequence ID" value="NZ_FOLO01000045.1"/>
</dbReference>
<dbReference type="PROSITE" id="PS50931">
    <property type="entry name" value="HTH_LYSR"/>
    <property type="match status" value="1"/>
</dbReference>
<evidence type="ECO:0000256" key="2">
    <source>
        <dbReference type="ARBA" id="ARBA00023015"/>
    </source>
</evidence>
<dbReference type="SUPFAM" id="SSF53850">
    <property type="entry name" value="Periplasmic binding protein-like II"/>
    <property type="match status" value="1"/>
</dbReference>
<reference evidence="6 7" key="1">
    <citation type="submission" date="2016-10" db="EMBL/GenBank/DDBJ databases">
        <authorList>
            <person name="de Groot N.N."/>
        </authorList>
    </citation>
    <scope>NUCLEOTIDE SEQUENCE [LARGE SCALE GENOMIC DNA]</scope>
    <source>
        <strain evidence="6 7">DSM 6059</strain>
    </source>
</reference>
<dbReference type="SUPFAM" id="SSF46785">
    <property type="entry name" value="Winged helix' DNA-binding domain"/>
    <property type="match status" value="1"/>
</dbReference>
<evidence type="ECO:0000313" key="7">
    <source>
        <dbReference type="Proteomes" id="UP000198862"/>
    </source>
</evidence>
<keyword evidence="4" id="KW-0804">Transcription</keyword>
<dbReference type="Pfam" id="PF03466">
    <property type="entry name" value="LysR_substrate"/>
    <property type="match status" value="1"/>
</dbReference>
<feature type="domain" description="HTH lysR-type" evidence="5">
    <location>
        <begin position="1"/>
        <end position="58"/>
    </location>
</feature>
<accession>A0A1I1QZL5</accession>
<dbReference type="OrthoDB" id="9808620at2"/>
<dbReference type="PANTHER" id="PTHR30126">
    <property type="entry name" value="HTH-TYPE TRANSCRIPTIONAL REGULATOR"/>
    <property type="match status" value="1"/>
</dbReference>
<dbReference type="InterPro" id="IPR000847">
    <property type="entry name" value="LysR_HTH_N"/>
</dbReference>
<dbReference type="AlphaFoldDB" id="A0A1I1QZL5"/>
<dbReference type="CDD" id="cd05466">
    <property type="entry name" value="PBP2_LTTR_substrate"/>
    <property type="match status" value="1"/>
</dbReference>
<dbReference type="GO" id="GO:0000976">
    <property type="term" value="F:transcription cis-regulatory region binding"/>
    <property type="evidence" value="ECO:0007669"/>
    <property type="project" value="TreeGrafter"/>
</dbReference>
<evidence type="ECO:0000256" key="1">
    <source>
        <dbReference type="ARBA" id="ARBA00009437"/>
    </source>
</evidence>
<proteinExistence type="inferred from homology"/>
<evidence type="ECO:0000256" key="4">
    <source>
        <dbReference type="ARBA" id="ARBA00023163"/>
    </source>
</evidence>
<dbReference type="GO" id="GO:0003700">
    <property type="term" value="F:DNA-binding transcription factor activity"/>
    <property type="evidence" value="ECO:0007669"/>
    <property type="project" value="InterPro"/>
</dbReference>
<dbReference type="InterPro" id="IPR036388">
    <property type="entry name" value="WH-like_DNA-bd_sf"/>
</dbReference>
<keyword evidence="7" id="KW-1185">Reference proteome</keyword>
<evidence type="ECO:0000259" key="5">
    <source>
        <dbReference type="PROSITE" id="PS50931"/>
    </source>
</evidence>
<protein>
    <submittedName>
        <fullName evidence="6">DNA-binding transcriptional regulator, LysR family</fullName>
    </submittedName>
</protein>
<keyword evidence="2" id="KW-0805">Transcription regulation</keyword>
<comment type="similarity">
    <text evidence="1">Belongs to the LysR transcriptional regulatory family.</text>
</comment>
<evidence type="ECO:0000313" key="6">
    <source>
        <dbReference type="EMBL" id="SFD27519.1"/>
    </source>
</evidence>
<dbReference type="Gene3D" id="3.40.190.10">
    <property type="entry name" value="Periplasmic binding protein-like II"/>
    <property type="match status" value="2"/>
</dbReference>
<dbReference type="EMBL" id="FOLO01000045">
    <property type="protein sequence ID" value="SFD27519.1"/>
    <property type="molecule type" value="Genomic_DNA"/>
</dbReference>
<dbReference type="InterPro" id="IPR036390">
    <property type="entry name" value="WH_DNA-bd_sf"/>
</dbReference>
<sequence>MNIKDLEIFLVLASTENMQQASIICNKTPSMLSKSLKRLEVSLEVKLFDRIGKSIKLNAAGLKLRINAAKIVAQAKQTFAECSGIGGAHDYTIAAPSILLFRWASVLSKSLQNHNAHSKVIFNTHFEGQALEQLIHGLADIAVITSNLANQIPEDMHSVALGVLNMQVAAGKNHPLVNGGASGFVEVSAEQLLVHPFVSPSISPYCGQARGIGCDGWRNDLFPRQLKIEVNDYSVLGQLVRSGQALAYLPDYWVRELELIQLQIKNFDYVYQEKLLLVSYQSDLIDLFKP</sequence>
<dbReference type="InterPro" id="IPR005119">
    <property type="entry name" value="LysR_subst-bd"/>
</dbReference>
<dbReference type="PANTHER" id="PTHR30126:SF91">
    <property type="entry name" value="LYSR FAMILY TRANSCRIPTIONAL REGULATOR"/>
    <property type="match status" value="1"/>
</dbReference>
<dbReference type="Gene3D" id="1.10.10.10">
    <property type="entry name" value="Winged helix-like DNA-binding domain superfamily/Winged helix DNA-binding domain"/>
    <property type="match status" value="1"/>
</dbReference>
<keyword evidence="3 6" id="KW-0238">DNA-binding</keyword>